<proteinExistence type="predicted"/>
<reference evidence="1 2" key="1">
    <citation type="submission" date="2020-10" db="EMBL/GenBank/DDBJ databases">
        <title>Genome analysis of Massilia species.</title>
        <authorList>
            <person name="Jung D.-H."/>
        </authorList>
    </citation>
    <scope>NUCLEOTIDE SEQUENCE [LARGE SCALE GENOMIC DNA]</scope>
    <source>
        <strain evidence="2">sipir</strain>
    </source>
</reference>
<dbReference type="RefSeq" id="WP_243492212.1">
    <property type="nucleotide sequence ID" value="NZ_CP063361.1"/>
</dbReference>
<evidence type="ECO:0008006" key="3">
    <source>
        <dbReference type="Google" id="ProtNLM"/>
    </source>
</evidence>
<sequence>MLPDLYACSSCDQRFSFTFREAYYYMGATRLGKQVADADLLWINVRPAWCKDCDCLCLVEDIAPLKIFETAYGLARTGRPVEYPGIAEHMDPPEALREVGDQLRWRMARRHPARALCCGGSRYQWMNVAQPLLKHTECDFGFIEARIHIGSYIGCGPGIRAPANIPLYDTEGELLGQLTWRNRDEGIWDIEPLQYPQAADD</sequence>
<protein>
    <recommendedName>
        <fullName evidence="3">Metal-binding protein</fullName>
    </recommendedName>
</protein>
<organism evidence="1 2">
    <name type="scientific">Massilia violaceinigra</name>
    <dbReference type="NCBI Taxonomy" id="2045208"/>
    <lineage>
        <taxon>Bacteria</taxon>
        <taxon>Pseudomonadati</taxon>
        <taxon>Pseudomonadota</taxon>
        <taxon>Betaproteobacteria</taxon>
        <taxon>Burkholderiales</taxon>
        <taxon>Oxalobacteraceae</taxon>
        <taxon>Telluria group</taxon>
        <taxon>Massilia</taxon>
    </lineage>
</organism>
<name>A0ABY4A8N3_9BURK</name>
<accession>A0ABY4A8N3</accession>
<evidence type="ECO:0000313" key="2">
    <source>
        <dbReference type="Proteomes" id="UP000831532"/>
    </source>
</evidence>
<gene>
    <name evidence="1" type="ORF">INH39_04705</name>
</gene>
<dbReference type="EMBL" id="CP063361">
    <property type="protein sequence ID" value="UOD31033.1"/>
    <property type="molecule type" value="Genomic_DNA"/>
</dbReference>
<evidence type="ECO:0000313" key="1">
    <source>
        <dbReference type="EMBL" id="UOD31033.1"/>
    </source>
</evidence>
<keyword evidence="2" id="KW-1185">Reference proteome</keyword>
<dbReference type="Proteomes" id="UP000831532">
    <property type="component" value="Chromosome"/>
</dbReference>